<dbReference type="GO" id="GO:0005634">
    <property type="term" value="C:nucleus"/>
    <property type="evidence" value="ECO:0007669"/>
    <property type="project" value="TreeGrafter"/>
</dbReference>
<feature type="region of interest" description="Disordered" evidence="4">
    <location>
        <begin position="34"/>
        <end position="153"/>
    </location>
</feature>
<protein>
    <submittedName>
        <fullName evidence="5">WD40 repeat domain-containing protein</fullName>
    </submittedName>
</protein>
<dbReference type="SMART" id="SM00320">
    <property type="entry name" value="WD40"/>
    <property type="match status" value="4"/>
</dbReference>
<feature type="compositionally biased region" description="Basic residues" evidence="4">
    <location>
        <begin position="48"/>
        <end position="57"/>
    </location>
</feature>
<dbReference type="InterPro" id="IPR036322">
    <property type="entry name" value="WD40_repeat_dom_sf"/>
</dbReference>
<proteinExistence type="inferred from homology"/>
<gene>
    <name evidence="5" type="ORF">HKI87_01g09250</name>
</gene>
<dbReference type="PANTHER" id="PTHR14773:SF0">
    <property type="entry name" value="WD REPEAT-CONTAINING PROTEIN 76"/>
    <property type="match status" value="1"/>
</dbReference>
<dbReference type="Proteomes" id="UP001472866">
    <property type="component" value="Chromosome 01"/>
</dbReference>
<dbReference type="AlphaFoldDB" id="A0AAX4NZP3"/>
<name>A0AAX4NZP3_9CHLO</name>
<reference evidence="5 6" key="1">
    <citation type="submission" date="2024-03" db="EMBL/GenBank/DDBJ databases">
        <title>Complete genome sequence of the green alga Chloropicon roscoffensis RCC1871.</title>
        <authorList>
            <person name="Lemieux C."/>
            <person name="Pombert J.-F."/>
            <person name="Otis C."/>
            <person name="Turmel M."/>
        </authorList>
    </citation>
    <scope>NUCLEOTIDE SEQUENCE [LARGE SCALE GENOMIC DNA]</scope>
    <source>
        <strain evidence="5 6">RCC1871</strain>
    </source>
</reference>
<feature type="compositionally biased region" description="Low complexity" evidence="4">
    <location>
        <begin position="142"/>
        <end position="153"/>
    </location>
</feature>
<keyword evidence="3" id="KW-0677">Repeat</keyword>
<keyword evidence="6" id="KW-1185">Reference proteome</keyword>
<evidence type="ECO:0000256" key="4">
    <source>
        <dbReference type="SAM" id="MobiDB-lite"/>
    </source>
</evidence>
<dbReference type="GO" id="GO:2000001">
    <property type="term" value="P:regulation of DNA damage checkpoint"/>
    <property type="evidence" value="ECO:0007669"/>
    <property type="project" value="TreeGrafter"/>
</dbReference>
<organism evidence="5 6">
    <name type="scientific">Chloropicon roscoffensis</name>
    <dbReference type="NCBI Taxonomy" id="1461544"/>
    <lineage>
        <taxon>Eukaryota</taxon>
        <taxon>Viridiplantae</taxon>
        <taxon>Chlorophyta</taxon>
        <taxon>Chloropicophyceae</taxon>
        <taxon>Chloropicales</taxon>
        <taxon>Chloropicaceae</taxon>
        <taxon>Chloropicon</taxon>
    </lineage>
</organism>
<evidence type="ECO:0000256" key="3">
    <source>
        <dbReference type="ARBA" id="ARBA00022737"/>
    </source>
</evidence>
<keyword evidence="2" id="KW-0853">WD repeat</keyword>
<accession>A0AAX4NZP3</accession>
<dbReference type="SUPFAM" id="SSF50978">
    <property type="entry name" value="WD40 repeat-like"/>
    <property type="match status" value="1"/>
</dbReference>
<evidence type="ECO:0000313" key="5">
    <source>
        <dbReference type="EMBL" id="WZN59399.1"/>
    </source>
</evidence>
<dbReference type="InterPro" id="IPR015943">
    <property type="entry name" value="WD40/YVTN_repeat-like_dom_sf"/>
</dbReference>
<evidence type="ECO:0000256" key="1">
    <source>
        <dbReference type="ARBA" id="ARBA00005434"/>
    </source>
</evidence>
<feature type="compositionally biased region" description="Acidic residues" evidence="4">
    <location>
        <begin position="119"/>
        <end position="128"/>
    </location>
</feature>
<sequence>MLRSEEAVDYEKAREEQMRKNKERLLELKLPTAAAKVGQKKPASTRKATQRGVKRQKKQEPVVARRSMRVRGMTPSGEMVASESAGGKITVENGGFVRYTPSEPAKPTRKTGPVKFESVYEDDEDEATMLELLRGKRGKSGGTTSSSSTSAADLSDLSLAEDRCVKVTKSGAVHVGVLPREDAVVVAAGDKDGRIGLWSIDRTTGAQVNVQVQPHTSYSSGLRWCGESAADLFTCSYDGTCRRLDVSEGVFHEVFSSEDHEFSAFDVCAGGSTVFLATNEGDFMVKDSRAKDLAVKPFEMSHRKINTVHIEPASGNFFTTSSTGGDVGVWDLRKLPKAVCHYPHLKSCQGSYFAPDGSQRVLTTCYDNHLSVWDFKQHKAAAVRISHNTQTGRWVLPFRAIWTPSGDGVVCGTMKRQVSVYAAKDGKRLSTCDSEFLTAIPSRFFVHPTLPLLGAATSSGRIALFES</sequence>
<comment type="similarity">
    <text evidence="1">Belongs to the WD repeat DDB2/WDR76 family.</text>
</comment>
<dbReference type="GO" id="GO:0003677">
    <property type="term" value="F:DNA binding"/>
    <property type="evidence" value="ECO:0007669"/>
    <property type="project" value="TreeGrafter"/>
</dbReference>
<dbReference type="PANTHER" id="PTHR14773">
    <property type="entry name" value="WD REPEAT-CONTAINING PROTEIN 76"/>
    <property type="match status" value="1"/>
</dbReference>
<evidence type="ECO:0000313" key="6">
    <source>
        <dbReference type="Proteomes" id="UP001472866"/>
    </source>
</evidence>
<dbReference type="EMBL" id="CP151501">
    <property type="protein sequence ID" value="WZN59399.1"/>
    <property type="molecule type" value="Genomic_DNA"/>
</dbReference>
<dbReference type="Gene3D" id="2.130.10.10">
    <property type="entry name" value="YVTN repeat-like/Quinoprotein amine dehydrogenase"/>
    <property type="match status" value="1"/>
</dbReference>
<evidence type="ECO:0000256" key="2">
    <source>
        <dbReference type="ARBA" id="ARBA00022574"/>
    </source>
</evidence>
<dbReference type="InterPro" id="IPR050853">
    <property type="entry name" value="WD_repeat_DNA-damage-binding"/>
</dbReference>
<dbReference type="InterPro" id="IPR001680">
    <property type="entry name" value="WD40_rpt"/>
</dbReference>